<dbReference type="Gene3D" id="1.10.418.10">
    <property type="entry name" value="Calponin-like domain"/>
    <property type="match status" value="2"/>
</dbReference>
<feature type="domain" description="Calponin-homology (CH)" evidence="13">
    <location>
        <begin position="398"/>
        <end position="545"/>
    </location>
</feature>
<dbReference type="GO" id="GO:0051295">
    <property type="term" value="P:establishment of meiotic spindle localization"/>
    <property type="evidence" value="ECO:0007669"/>
    <property type="project" value="TreeGrafter"/>
</dbReference>
<evidence type="ECO:0000256" key="5">
    <source>
        <dbReference type="ARBA" id="ARBA00022618"/>
    </source>
</evidence>
<evidence type="ECO:0000256" key="9">
    <source>
        <dbReference type="ARBA" id="ARBA00023054"/>
    </source>
</evidence>
<keyword evidence="8" id="KW-0112">Calmodulin-binding</keyword>
<evidence type="ECO:0000256" key="3">
    <source>
        <dbReference type="ARBA" id="ARBA00022490"/>
    </source>
</evidence>
<evidence type="ECO:0000256" key="4">
    <source>
        <dbReference type="ARBA" id="ARBA00022553"/>
    </source>
</evidence>
<dbReference type="OrthoDB" id="2148418at2759"/>
<evidence type="ECO:0000256" key="8">
    <source>
        <dbReference type="ARBA" id="ARBA00022860"/>
    </source>
</evidence>
<dbReference type="PANTHER" id="PTHR22706:SF1">
    <property type="entry name" value="ASSEMBLY FACTOR FOR SPINDLE MICROTUBULES"/>
    <property type="match status" value="1"/>
</dbReference>
<dbReference type="Pfam" id="PF00612">
    <property type="entry name" value="IQ"/>
    <property type="match status" value="1"/>
</dbReference>
<evidence type="ECO:0000256" key="1">
    <source>
        <dbReference type="ARBA" id="ARBA00004123"/>
    </source>
</evidence>
<dbReference type="CDD" id="cd21223">
    <property type="entry name" value="CH_ASPM_rpt1"/>
    <property type="match status" value="1"/>
</dbReference>
<keyword evidence="11" id="KW-0131">Cell cycle</keyword>
<dbReference type="GO" id="GO:0005737">
    <property type="term" value="C:cytoplasm"/>
    <property type="evidence" value="ECO:0007669"/>
    <property type="project" value="UniProtKB-SubCell"/>
</dbReference>
<evidence type="ECO:0000256" key="2">
    <source>
        <dbReference type="ARBA" id="ARBA00004496"/>
    </source>
</evidence>
<organism evidence="14 15">
    <name type="scientific">Achlya hypogyna</name>
    <name type="common">Oomycete</name>
    <name type="synonym">Protoachlya hypogyna</name>
    <dbReference type="NCBI Taxonomy" id="1202772"/>
    <lineage>
        <taxon>Eukaryota</taxon>
        <taxon>Sar</taxon>
        <taxon>Stramenopiles</taxon>
        <taxon>Oomycota</taxon>
        <taxon>Saprolegniomycetes</taxon>
        <taxon>Saprolegniales</taxon>
        <taxon>Achlyaceae</taxon>
        <taxon>Achlya</taxon>
    </lineage>
</organism>
<evidence type="ECO:0000256" key="7">
    <source>
        <dbReference type="ARBA" id="ARBA00022776"/>
    </source>
</evidence>
<keyword evidence="15" id="KW-1185">Reference proteome</keyword>
<dbReference type="GO" id="GO:0000922">
    <property type="term" value="C:spindle pole"/>
    <property type="evidence" value="ECO:0007669"/>
    <property type="project" value="TreeGrafter"/>
</dbReference>
<evidence type="ECO:0000313" key="14">
    <source>
        <dbReference type="EMBL" id="OQR94134.1"/>
    </source>
</evidence>
<dbReference type="PROSITE" id="PS50021">
    <property type="entry name" value="CH"/>
    <property type="match status" value="2"/>
</dbReference>
<reference evidence="14 15" key="1">
    <citation type="journal article" date="2014" name="Genome Biol. Evol.">
        <title>The secreted proteins of Achlya hypogyna and Thraustotheca clavata identify the ancestral oomycete secretome and reveal gene acquisitions by horizontal gene transfer.</title>
        <authorList>
            <person name="Misner I."/>
            <person name="Blouin N."/>
            <person name="Leonard G."/>
            <person name="Richards T.A."/>
            <person name="Lane C.E."/>
        </authorList>
    </citation>
    <scope>NUCLEOTIDE SEQUENCE [LARGE SCALE GENOMIC DNA]</scope>
    <source>
        <strain evidence="14 15">ATCC 48635</strain>
    </source>
</reference>
<keyword evidence="3" id="KW-0963">Cytoplasm</keyword>
<dbReference type="InterPro" id="IPR031549">
    <property type="entry name" value="ASH"/>
</dbReference>
<dbReference type="InterPro" id="IPR001715">
    <property type="entry name" value="CH_dom"/>
</dbReference>
<keyword evidence="6" id="KW-0677">Repeat</keyword>
<gene>
    <name evidence="14" type="ORF">ACHHYP_01682</name>
</gene>
<accession>A0A1V9Z804</accession>
<dbReference type="GO" id="GO:0051301">
    <property type="term" value="P:cell division"/>
    <property type="evidence" value="ECO:0007669"/>
    <property type="project" value="UniProtKB-KW"/>
</dbReference>
<dbReference type="InterPro" id="IPR051185">
    <property type="entry name" value="ASPM"/>
</dbReference>
<dbReference type="GO" id="GO:0005516">
    <property type="term" value="F:calmodulin binding"/>
    <property type="evidence" value="ECO:0007669"/>
    <property type="project" value="UniProtKB-KW"/>
</dbReference>
<comment type="caution">
    <text evidence="14">The sequence shown here is derived from an EMBL/GenBank/DDBJ whole genome shotgun (WGS) entry which is preliminary data.</text>
</comment>
<dbReference type="InterPro" id="IPR013783">
    <property type="entry name" value="Ig-like_fold"/>
</dbReference>
<feature type="compositionally biased region" description="Pro residues" evidence="12">
    <location>
        <begin position="805"/>
        <end position="814"/>
    </location>
</feature>
<dbReference type="Proteomes" id="UP000243579">
    <property type="component" value="Unassembled WGS sequence"/>
</dbReference>
<dbReference type="InterPro" id="IPR036872">
    <property type="entry name" value="CH_dom_sf"/>
</dbReference>
<evidence type="ECO:0000313" key="15">
    <source>
        <dbReference type="Proteomes" id="UP000243579"/>
    </source>
</evidence>
<keyword evidence="5" id="KW-0132">Cell division</keyword>
<evidence type="ECO:0000256" key="10">
    <source>
        <dbReference type="ARBA" id="ARBA00023242"/>
    </source>
</evidence>
<evidence type="ECO:0000259" key="13">
    <source>
        <dbReference type="PROSITE" id="PS50021"/>
    </source>
</evidence>
<dbReference type="Gene3D" id="2.60.40.10">
    <property type="entry name" value="Immunoglobulins"/>
    <property type="match status" value="1"/>
</dbReference>
<dbReference type="GO" id="GO:0000278">
    <property type="term" value="P:mitotic cell cycle"/>
    <property type="evidence" value="ECO:0007669"/>
    <property type="project" value="TreeGrafter"/>
</dbReference>
<feature type="region of interest" description="Disordered" evidence="12">
    <location>
        <begin position="858"/>
        <end position="891"/>
    </location>
</feature>
<dbReference type="SUPFAM" id="SSF47576">
    <property type="entry name" value="Calponin-homology domain, CH-domain"/>
    <property type="match status" value="1"/>
</dbReference>
<name>A0A1V9Z804_ACHHY</name>
<dbReference type="PROSITE" id="PS50096">
    <property type="entry name" value="IQ"/>
    <property type="match status" value="1"/>
</dbReference>
<keyword evidence="10" id="KW-0539">Nucleus</keyword>
<keyword evidence="4" id="KW-0597">Phosphoprotein</keyword>
<dbReference type="Pfam" id="PF00307">
    <property type="entry name" value="CH"/>
    <property type="match status" value="2"/>
</dbReference>
<keyword evidence="7" id="KW-0498">Mitosis</keyword>
<dbReference type="GO" id="GO:0007051">
    <property type="term" value="P:spindle organization"/>
    <property type="evidence" value="ECO:0007669"/>
    <property type="project" value="TreeGrafter"/>
</dbReference>
<feature type="domain" description="Calponin-homology (CH)" evidence="13">
    <location>
        <begin position="585"/>
        <end position="708"/>
    </location>
</feature>
<evidence type="ECO:0000256" key="12">
    <source>
        <dbReference type="SAM" id="MobiDB-lite"/>
    </source>
</evidence>
<sequence length="1747" mass="201164">MDARRDKENLLSSTRKRKDMHAAASPQKPPSEAESFLLHDFHHVPELDFGSVDVGQTKVLTLGFVNGHASAEGSVVIEDVMPRAFAGDFFVDRHAVIIVSARSTRTINVVFTPTKPGRVNAKLCVRVNKRFRLTCTLRATTPGASSLVVAKRPKLSSRKSKPEASTSQWWKKRRIVYDDQWAPKQEEGFQKWLNFTLLGAHFAEIQDETPLTQDKYYQLRQLAITRLESKIRLAAHSIYNNAHTDDVLYRLQREVTAKHLTIRADRPLHADLGLQNDLIALLNQYHPLWLTLGLEVVLGLRFVESLGDLIHPSAASTRMPLFLRRLVAERIVNDPVLALKHPSLHLGVNRSEAYLAKLRVHTLVKCFMLVYFLDQAHANRHVDHIALPCLFRPEASAKTSRQILYDFTQKFLSQEGNVLRHLQALGYSVMYEQSVLEEMDMRVHNLTTDLRDGVRLVRLVETLVPGALLSPQLRLPAVSRLQKVHNVGVALAYLQASCGLHLNAVESSCAVHQQVPPSAIVPADIVNGHREKTLALLWKLISHFKLAHVVDADLVAAEIDRVKRRWSALAAQVYSTLQPAGGDADGIPALLLEWCRVVCANYRLAVHNFTASFADGKVLCLMIHYYHPRLLEKSEIQWTTSDRADRDRIGHDEFEALLRQERANFATANAKVKLLGQVPVLVPEFDSSNLPEEKIIVTFVAYLHSRLLGASREIHAAFCLQHWWLPRFRRLRRVKRDRSARVIQRFWYTTSQLRFAIRCVRRQLYLVRKLQAFGRMVICRGPYLRYRAAHPIARSPLRVARLPPPVTPVKPPATPIKLRVTSPEPLPPPPRRQTPLRHQSPPVVLAVKKALPPQLLSPPLTPVEWKAPPAPEREEVEPEDAAMAPPSPKRRRVDISAAATTVQRAVRAWLGDMRASREAFRRVLEQGQAAVRLQQWWRTYVRRARTQAVWRAMAYHTRQLRETAAVVLQRWYTERQTQAFWYSLVYYTRLQRRQVAAATVLQRWLRQRVAADALERTQQTWWTMVVLLRQREATAATRLQAWWRRRLEMVALEHRQATWYALANALYARENAALVLQHWWRHGYAHYKQRQWWTAVADVARYQRLDDAAFVVQLAWRAAKKRAVTAQWHALVGAVLEQRRHDLWEAYVAAAATRVQRAFRGYRRLIAVRRRWRAAIEAAFAHSDADNAAARIQTWYRRLRRRDDVRDFFCRLIVALQRAEAAAVVIQRAWFDACRRAHVRGWFIAVIDALHQHDAAARRIQSAWRTASRVHRVRSYFVAAARALRAQQDARRTEEAACTTLQAFWREYRRRSLLRAWWSHLIALVVEQRQIDADAAHAQAAAGTLQCWWRRRQQRLVVRQWWCECVALLQEQRAAAARVIQVNYRIVRWNRKQRALQDEWRALTTCLGIQQRDAHDAAAAVIQDFYRRYQRKEFTQGWWRDLVEHLLYVESAARVIQAWWAQRRQAPKRSRAASRVPPGEAVVRLQALWRGVLVRRRHDGRSPIAVVRRRLVAAKESAGVVAAALRDHKPLFVQEEKIKLRLRLKRALATLHTSPRLQEMLHAVHTLEMCTRLSRECCVECLLHQVPRLLFSAIRKCNRSRPQLELLHQLLQVVLNLCLHQQGKALASAVAVPDDIEGHAMSAELWIDLMQMHRDSTVLFTLSARLLKFALLSLARDNAEFDGRQAPVLDEARRRLSLLHALMSKRALTKSMVEKHLAAKAKDATGQLHPHRAASILHALLQLFPES</sequence>
<comment type="subcellular location">
    <subcellularLocation>
        <location evidence="2">Cytoplasm</location>
    </subcellularLocation>
    <subcellularLocation>
        <location evidence="1">Nucleus</location>
    </subcellularLocation>
</comment>
<dbReference type="STRING" id="1202772.A0A1V9Z804"/>
<dbReference type="Pfam" id="PF15780">
    <property type="entry name" value="ASH"/>
    <property type="match status" value="1"/>
</dbReference>
<dbReference type="SMART" id="SM00015">
    <property type="entry name" value="IQ"/>
    <property type="match status" value="9"/>
</dbReference>
<protein>
    <submittedName>
        <fullName evidence="14">Abnormal spindle-like microcephaly-associated protein</fullName>
    </submittedName>
</protein>
<dbReference type="PANTHER" id="PTHR22706">
    <property type="entry name" value="ASSEMBLY FACTOR FOR SPINDLE MICROTUBULES"/>
    <property type="match status" value="1"/>
</dbReference>
<evidence type="ECO:0000256" key="11">
    <source>
        <dbReference type="ARBA" id="ARBA00023306"/>
    </source>
</evidence>
<proteinExistence type="predicted"/>
<feature type="region of interest" description="Disordered" evidence="12">
    <location>
        <begin position="1"/>
        <end position="31"/>
    </location>
</feature>
<dbReference type="InterPro" id="IPR000048">
    <property type="entry name" value="IQ_motif_EF-hand-BS"/>
</dbReference>
<keyword evidence="9" id="KW-0175">Coiled coil</keyword>
<evidence type="ECO:0000256" key="6">
    <source>
        <dbReference type="ARBA" id="ARBA00022737"/>
    </source>
</evidence>
<feature type="region of interest" description="Disordered" evidence="12">
    <location>
        <begin position="805"/>
        <end position="838"/>
    </location>
</feature>
<dbReference type="CDD" id="cd21224">
    <property type="entry name" value="CH_ASPM_rpt2"/>
    <property type="match status" value="1"/>
</dbReference>
<dbReference type="GO" id="GO:0005634">
    <property type="term" value="C:nucleus"/>
    <property type="evidence" value="ECO:0007669"/>
    <property type="project" value="UniProtKB-SubCell"/>
</dbReference>
<dbReference type="SMART" id="SM00033">
    <property type="entry name" value="CH"/>
    <property type="match status" value="2"/>
</dbReference>
<dbReference type="EMBL" id="JNBR01000374">
    <property type="protein sequence ID" value="OQR94134.1"/>
    <property type="molecule type" value="Genomic_DNA"/>
</dbReference>